<evidence type="ECO:0000313" key="1">
    <source>
        <dbReference type="EMBL" id="KAF2806759.1"/>
    </source>
</evidence>
<dbReference type="RefSeq" id="XP_033573723.1">
    <property type="nucleotide sequence ID" value="XM_033720567.1"/>
</dbReference>
<dbReference type="GeneID" id="54461460"/>
<accession>A0A6A6YDT3</accession>
<reference evidence="3" key="2">
    <citation type="submission" date="2020-04" db="EMBL/GenBank/DDBJ databases">
        <authorList>
            <consortium name="NCBI Genome Project"/>
        </authorList>
    </citation>
    <scope>NUCLEOTIDE SEQUENCE</scope>
    <source>
        <strain evidence="3">CBS 304.34</strain>
    </source>
</reference>
<name>A0A6A6YDT3_9PEZI</name>
<dbReference type="OrthoDB" id="10498331at2759"/>
<organism evidence="1">
    <name type="scientific">Mytilinidion resinicola</name>
    <dbReference type="NCBI Taxonomy" id="574789"/>
    <lineage>
        <taxon>Eukaryota</taxon>
        <taxon>Fungi</taxon>
        <taxon>Dikarya</taxon>
        <taxon>Ascomycota</taxon>
        <taxon>Pezizomycotina</taxon>
        <taxon>Dothideomycetes</taxon>
        <taxon>Pleosporomycetidae</taxon>
        <taxon>Mytilinidiales</taxon>
        <taxon>Mytilinidiaceae</taxon>
        <taxon>Mytilinidion</taxon>
    </lineage>
</organism>
<protein>
    <submittedName>
        <fullName evidence="1 3">Uncharacterized protein</fullName>
    </submittedName>
</protein>
<keyword evidence="2" id="KW-1185">Reference proteome</keyword>
<dbReference type="AlphaFoldDB" id="A0A6A6YDT3"/>
<sequence>MRDYSDKPEAKFACYSLDNHNHDDKHEEHTSILATMNIGLSARREDYGPPICVNAGNGGGNHQHINDLLEAHTQVAQTLNVHSDWFAVVEPTSKATKSVTLVYKGVGEATVPIEWAGEVLRWLGIGFCRWREWDELMELETAVRDEDKDISWAWDPKFVGQNSYQSDLK</sequence>
<gene>
    <name evidence="1 3" type="ORF">BDZ99DRAFT_465550</name>
</gene>
<dbReference type="Proteomes" id="UP000504636">
    <property type="component" value="Unplaced"/>
</dbReference>
<reference evidence="1 3" key="1">
    <citation type="journal article" date="2020" name="Stud. Mycol.">
        <title>101 Dothideomycetes genomes: a test case for predicting lifestyles and emergence of pathogens.</title>
        <authorList>
            <person name="Haridas S."/>
            <person name="Albert R."/>
            <person name="Binder M."/>
            <person name="Bloem J."/>
            <person name="Labutti K."/>
            <person name="Salamov A."/>
            <person name="Andreopoulos B."/>
            <person name="Baker S."/>
            <person name="Barry K."/>
            <person name="Bills G."/>
            <person name="Bluhm B."/>
            <person name="Cannon C."/>
            <person name="Castanera R."/>
            <person name="Culley D."/>
            <person name="Daum C."/>
            <person name="Ezra D."/>
            <person name="Gonzalez J."/>
            <person name="Henrissat B."/>
            <person name="Kuo A."/>
            <person name="Liang C."/>
            <person name="Lipzen A."/>
            <person name="Lutzoni F."/>
            <person name="Magnuson J."/>
            <person name="Mondo S."/>
            <person name="Nolan M."/>
            <person name="Ohm R."/>
            <person name="Pangilinan J."/>
            <person name="Park H.-J."/>
            <person name="Ramirez L."/>
            <person name="Alfaro M."/>
            <person name="Sun H."/>
            <person name="Tritt A."/>
            <person name="Yoshinaga Y."/>
            <person name="Zwiers L.-H."/>
            <person name="Turgeon B."/>
            <person name="Goodwin S."/>
            <person name="Spatafora J."/>
            <person name="Crous P."/>
            <person name="Grigoriev I."/>
        </authorList>
    </citation>
    <scope>NUCLEOTIDE SEQUENCE</scope>
    <source>
        <strain evidence="1 3">CBS 304.34</strain>
    </source>
</reference>
<evidence type="ECO:0000313" key="3">
    <source>
        <dbReference type="RefSeq" id="XP_033573723.1"/>
    </source>
</evidence>
<reference evidence="3" key="3">
    <citation type="submission" date="2025-04" db="UniProtKB">
        <authorList>
            <consortium name="RefSeq"/>
        </authorList>
    </citation>
    <scope>IDENTIFICATION</scope>
    <source>
        <strain evidence="3">CBS 304.34</strain>
    </source>
</reference>
<evidence type="ECO:0000313" key="2">
    <source>
        <dbReference type="Proteomes" id="UP000504636"/>
    </source>
</evidence>
<proteinExistence type="predicted"/>
<dbReference type="EMBL" id="MU003706">
    <property type="protein sequence ID" value="KAF2806759.1"/>
    <property type="molecule type" value="Genomic_DNA"/>
</dbReference>